<dbReference type="GO" id="GO:0006355">
    <property type="term" value="P:regulation of DNA-templated transcription"/>
    <property type="evidence" value="ECO:0007669"/>
    <property type="project" value="TreeGrafter"/>
</dbReference>
<dbReference type="GO" id="GO:0005634">
    <property type="term" value="C:nucleus"/>
    <property type="evidence" value="ECO:0007669"/>
    <property type="project" value="TreeGrafter"/>
</dbReference>
<dbReference type="InterPro" id="IPR023352">
    <property type="entry name" value="MAPEG-like_dom_sf"/>
</dbReference>
<dbReference type="Proteomes" id="UP001362999">
    <property type="component" value="Unassembled WGS sequence"/>
</dbReference>
<dbReference type="SUPFAM" id="SSF47370">
    <property type="entry name" value="Bromodomain"/>
    <property type="match status" value="1"/>
</dbReference>
<dbReference type="Pfam" id="PF00439">
    <property type="entry name" value="Bromodomain"/>
    <property type="match status" value="1"/>
</dbReference>
<dbReference type="GO" id="GO:0016020">
    <property type="term" value="C:membrane"/>
    <property type="evidence" value="ECO:0007669"/>
    <property type="project" value="UniProtKB-SubCell"/>
</dbReference>
<dbReference type="GO" id="GO:0000785">
    <property type="term" value="C:chromatin"/>
    <property type="evidence" value="ECO:0007669"/>
    <property type="project" value="TreeGrafter"/>
</dbReference>
<dbReference type="PANTHER" id="PTHR22880:SF225">
    <property type="entry name" value="BROMODOMAIN-CONTAINING PROTEIN BET-1-RELATED"/>
    <property type="match status" value="1"/>
</dbReference>
<keyword evidence="2 7" id="KW-0812">Transmembrane</keyword>
<dbReference type="PRINTS" id="PR00503">
    <property type="entry name" value="BROMODOMAIN"/>
</dbReference>
<dbReference type="Gene3D" id="1.20.920.10">
    <property type="entry name" value="Bromodomain-like"/>
    <property type="match status" value="1"/>
</dbReference>
<dbReference type="AlphaFoldDB" id="A0AAW0D0U6"/>
<evidence type="ECO:0000256" key="7">
    <source>
        <dbReference type="SAM" id="Phobius"/>
    </source>
</evidence>
<dbReference type="Pfam" id="PF01124">
    <property type="entry name" value="MAPEG"/>
    <property type="match status" value="1"/>
</dbReference>
<organism evidence="9 10">
    <name type="scientific">Favolaschia claudopus</name>
    <dbReference type="NCBI Taxonomy" id="2862362"/>
    <lineage>
        <taxon>Eukaryota</taxon>
        <taxon>Fungi</taxon>
        <taxon>Dikarya</taxon>
        <taxon>Basidiomycota</taxon>
        <taxon>Agaricomycotina</taxon>
        <taxon>Agaricomycetes</taxon>
        <taxon>Agaricomycetidae</taxon>
        <taxon>Agaricales</taxon>
        <taxon>Marasmiineae</taxon>
        <taxon>Mycenaceae</taxon>
        <taxon>Favolaschia</taxon>
    </lineage>
</organism>
<dbReference type="EMBL" id="JAWWNJ010000011">
    <property type="protein sequence ID" value="KAK7044969.1"/>
    <property type="molecule type" value="Genomic_DNA"/>
</dbReference>
<dbReference type="SMART" id="SM00297">
    <property type="entry name" value="BROMO"/>
    <property type="match status" value="1"/>
</dbReference>
<dbReference type="PROSITE" id="PS50014">
    <property type="entry name" value="BROMODOMAIN_2"/>
    <property type="match status" value="1"/>
</dbReference>
<feature type="transmembrane region" description="Helical" evidence="7">
    <location>
        <begin position="15"/>
        <end position="33"/>
    </location>
</feature>
<dbReference type="InterPro" id="IPR001129">
    <property type="entry name" value="Membr-assoc_MAPEG"/>
</dbReference>
<evidence type="ECO:0000259" key="8">
    <source>
        <dbReference type="PROSITE" id="PS50014"/>
    </source>
</evidence>
<evidence type="ECO:0000256" key="6">
    <source>
        <dbReference type="PROSITE-ProRule" id="PRU00035"/>
    </source>
</evidence>
<evidence type="ECO:0000256" key="4">
    <source>
        <dbReference type="ARBA" id="ARBA00023117"/>
    </source>
</evidence>
<dbReference type="InterPro" id="IPR036427">
    <property type="entry name" value="Bromodomain-like_sf"/>
</dbReference>
<evidence type="ECO:0000256" key="5">
    <source>
        <dbReference type="ARBA" id="ARBA00023136"/>
    </source>
</evidence>
<proteinExistence type="predicted"/>
<evidence type="ECO:0000313" key="9">
    <source>
        <dbReference type="EMBL" id="KAK7044969.1"/>
    </source>
</evidence>
<evidence type="ECO:0000256" key="2">
    <source>
        <dbReference type="ARBA" id="ARBA00022692"/>
    </source>
</evidence>
<keyword evidence="3 7" id="KW-1133">Transmembrane helix</keyword>
<gene>
    <name evidence="9" type="ORF">R3P38DRAFT_2881953</name>
</gene>
<keyword evidence="4 6" id="KW-0103">Bromodomain</keyword>
<evidence type="ECO:0000256" key="3">
    <source>
        <dbReference type="ARBA" id="ARBA00022989"/>
    </source>
</evidence>
<feature type="transmembrane region" description="Helical" evidence="7">
    <location>
        <begin position="79"/>
        <end position="103"/>
    </location>
</feature>
<evidence type="ECO:0000313" key="10">
    <source>
        <dbReference type="Proteomes" id="UP001362999"/>
    </source>
</evidence>
<dbReference type="PANTHER" id="PTHR22880">
    <property type="entry name" value="FALZ-RELATED BROMODOMAIN-CONTAINING PROTEINS"/>
    <property type="match status" value="1"/>
</dbReference>
<protein>
    <submittedName>
        <fullName evidence="9">Bromodomain-containing protein</fullName>
    </submittedName>
</protein>
<evidence type="ECO:0000256" key="1">
    <source>
        <dbReference type="ARBA" id="ARBA00004370"/>
    </source>
</evidence>
<comment type="caution">
    <text evidence="9">The sequence shown here is derived from an EMBL/GenBank/DDBJ whole genome shotgun (WGS) entry which is preliminary data.</text>
</comment>
<dbReference type="Gene3D" id="1.20.120.550">
    <property type="entry name" value="Membrane associated eicosanoid/glutathione metabolism-like domain"/>
    <property type="match status" value="1"/>
</dbReference>
<accession>A0AAW0D0U6</accession>
<keyword evidence="10" id="KW-1185">Reference proteome</keyword>
<reference evidence="9 10" key="1">
    <citation type="journal article" date="2024" name="J Genomics">
        <title>Draft genome sequencing and assembly of Favolaschia claudopus CIRM-BRFM 2984 isolated from oak limbs.</title>
        <authorList>
            <person name="Navarro D."/>
            <person name="Drula E."/>
            <person name="Chaduli D."/>
            <person name="Cazenave R."/>
            <person name="Ahrendt S."/>
            <person name="Wang J."/>
            <person name="Lipzen A."/>
            <person name="Daum C."/>
            <person name="Barry K."/>
            <person name="Grigoriev I.V."/>
            <person name="Favel A."/>
            <person name="Rosso M.N."/>
            <person name="Martin F."/>
        </authorList>
    </citation>
    <scope>NUCLEOTIDE SEQUENCE [LARGE SCALE GENOMIC DNA]</scope>
    <source>
        <strain evidence="9 10">CIRM-BRFM 2984</strain>
    </source>
</reference>
<sequence length="256" mass="28717">MLTITVPQGLRTPSVYVAGSLLSTVFLLTWQTIQVSKHRKLAGIPYPRQKAEMDASPAAAKFDSVQRAHANTLENIPTVYLMTILVGIQAPVVAASALGAWVLSRIVYTNRDFAPSASSALRPSMDMNQWLFCSATIRKLKEQNFAYPFLRPVDPVMLCLPQYPIIVRNPMDLSTMERKLKSSNPENLESNPDHPRYLTVDEYVADVRLIVNNCILFNGPEHQISVMAKHMEEFFDNEMKNMPAVGEEPIVKEVAQ</sequence>
<comment type="subcellular location">
    <subcellularLocation>
        <location evidence="1">Membrane</location>
    </subcellularLocation>
</comment>
<dbReference type="SUPFAM" id="SSF161084">
    <property type="entry name" value="MAPEG domain-like"/>
    <property type="match status" value="1"/>
</dbReference>
<feature type="domain" description="Bromo" evidence="8">
    <location>
        <begin position="141"/>
        <end position="225"/>
    </location>
</feature>
<dbReference type="InterPro" id="IPR001487">
    <property type="entry name" value="Bromodomain"/>
</dbReference>
<dbReference type="GO" id="GO:0006338">
    <property type="term" value="P:chromatin remodeling"/>
    <property type="evidence" value="ECO:0007669"/>
    <property type="project" value="TreeGrafter"/>
</dbReference>
<keyword evidence="5 7" id="KW-0472">Membrane</keyword>
<dbReference type="InterPro" id="IPR050935">
    <property type="entry name" value="Bromo_chromatin_reader"/>
</dbReference>
<name>A0AAW0D0U6_9AGAR</name>